<dbReference type="EMBL" id="OY288114">
    <property type="protein sequence ID" value="CAJ0889287.1"/>
    <property type="molecule type" value="Genomic_DNA"/>
</dbReference>
<reference evidence="2" key="1">
    <citation type="submission" date="2023-07" db="EMBL/GenBank/DDBJ databases">
        <authorList>
            <person name="Pelsma A.J. K."/>
        </authorList>
    </citation>
    <scope>NUCLEOTIDE SEQUENCE</scope>
</reference>
<protein>
    <submittedName>
        <fullName evidence="2">Uncharacterized protein</fullName>
    </submittedName>
</protein>
<organism evidence="2">
    <name type="scientific">freshwater sediment metagenome</name>
    <dbReference type="NCBI Taxonomy" id="556182"/>
    <lineage>
        <taxon>unclassified sequences</taxon>
        <taxon>metagenomes</taxon>
        <taxon>ecological metagenomes</taxon>
    </lineage>
</organism>
<gene>
    <name evidence="2" type="ORF">AMST5_03950</name>
</gene>
<evidence type="ECO:0000256" key="1">
    <source>
        <dbReference type="SAM" id="MobiDB-lite"/>
    </source>
</evidence>
<evidence type="ECO:0000313" key="2">
    <source>
        <dbReference type="EMBL" id="CAJ0889287.1"/>
    </source>
</evidence>
<dbReference type="AlphaFoldDB" id="A0AA48M301"/>
<feature type="compositionally biased region" description="Basic and acidic residues" evidence="1">
    <location>
        <begin position="111"/>
        <end position="126"/>
    </location>
</feature>
<name>A0AA48M301_9ZZZZ</name>
<accession>A0AA48M301</accession>
<feature type="region of interest" description="Disordered" evidence="1">
    <location>
        <begin position="111"/>
        <end position="133"/>
    </location>
</feature>
<proteinExistence type="predicted"/>
<sequence length="133" mass="14544">MDAARNRRLTALLEDAEQSIAAHWERCQDSGVAGATPEATARVDACVRDYFEGLKALPPLAPEARIVEAISRVFDDLMRLDAETGGDLLEDAERDLLHPLILNAAEAAGLDPHKFPRREPGGKKLDFSVARAR</sequence>